<gene>
    <name evidence="1" type="ORF">GGQ66_000901</name>
</gene>
<sequence>MEFIDMSFDRHDVVEAAAAYVDVSVALGRLDPLETVLSSRPALIDDVRALLDRYRDGERLTAHRSGDAYEAMRREFKGLTISPV</sequence>
<evidence type="ECO:0000313" key="2">
    <source>
        <dbReference type="Proteomes" id="UP000584824"/>
    </source>
</evidence>
<proteinExistence type="predicted"/>
<dbReference type="RefSeq" id="WP_183789862.1">
    <property type="nucleotide sequence ID" value="NZ_JACIDU010000003.1"/>
</dbReference>
<evidence type="ECO:0000313" key="1">
    <source>
        <dbReference type="EMBL" id="MBB4102366.1"/>
    </source>
</evidence>
<comment type="caution">
    <text evidence="1">The sequence shown here is derived from an EMBL/GenBank/DDBJ whole genome shotgun (WGS) entry which is preliminary data.</text>
</comment>
<keyword evidence="2" id="KW-1185">Reference proteome</keyword>
<organism evidence="1 2">
    <name type="scientific">Allorhizobium borbori</name>
    <dbReference type="NCBI Taxonomy" id="485907"/>
    <lineage>
        <taxon>Bacteria</taxon>
        <taxon>Pseudomonadati</taxon>
        <taxon>Pseudomonadota</taxon>
        <taxon>Alphaproteobacteria</taxon>
        <taxon>Hyphomicrobiales</taxon>
        <taxon>Rhizobiaceae</taxon>
        <taxon>Rhizobium/Agrobacterium group</taxon>
        <taxon>Allorhizobium</taxon>
    </lineage>
</organism>
<accession>A0A7W6P112</accession>
<dbReference type="Proteomes" id="UP000584824">
    <property type="component" value="Unassembled WGS sequence"/>
</dbReference>
<dbReference type="AlphaFoldDB" id="A0A7W6P112"/>
<dbReference type="EMBL" id="JACIDU010000003">
    <property type="protein sequence ID" value="MBB4102366.1"/>
    <property type="molecule type" value="Genomic_DNA"/>
</dbReference>
<protein>
    <submittedName>
        <fullName evidence="1">5,10-methenyltetrahydromethanopterin hydrogenase</fullName>
    </submittedName>
</protein>
<name>A0A7W6P112_9HYPH</name>
<reference evidence="1 2" key="1">
    <citation type="submission" date="2020-08" db="EMBL/GenBank/DDBJ databases">
        <title>Genomic Encyclopedia of Type Strains, Phase IV (KMG-IV): sequencing the most valuable type-strain genomes for metagenomic binning, comparative biology and taxonomic classification.</title>
        <authorList>
            <person name="Goeker M."/>
        </authorList>
    </citation>
    <scope>NUCLEOTIDE SEQUENCE [LARGE SCALE GENOMIC DNA]</scope>
    <source>
        <strain evidence="1 2">DSM 26385</strain>
    </source>
</reference>